<comment type="caution">
    <text evidence="11">The sequence shown here is derived from an EMBL/GenBank/DDBJ whole genome shotgun (WGS) entry which is preliminary data.</text>
</comment>
<evidence type="ECO:0000259" key="10">
    <source>
        <dbReference type="PROSITE" id="PS50994"/>
    </source>
</evidence>
<evidence type="ECO:0000256" key="1">
    <source>
        <dbReference type="ARBA" id="ARBA00012493"/>
    </source>
</evidence>
<evidence type="ECO:0000256" key="5">
    <source>
        <dbReference type="ARBA" id="ARBA00022759"/>
    </source>
</evidence>
<dbReference type="GO" id="GO:0003964">
    <property type="term" value="F:RNA-directed DNA polymerase activity"/>
    <property type="evidence" value="ECO:0007669"/>
    <property type="project" value="UniProtKB-KW"/>
</dbReference>
<evidence type="ECO:0000256" key="6">
    <source>
        <dbReference type="ARBA" id="ARBA00022801"/>
    </source>
</evidence>
<keyword evidence="12" id="KW-1185">Reference proteome</keyword>
<dbReference type="InterPro" id="IPR050951">
    <property type="entry name" value="Retrovirus_Pol_polyprotein"/>
</dbReference>
<protein>
    <recommendedName>
        <fullName evidence="1">RNA-directed DNA polymerase</fullName>
        <ecNumber evidence="1">2.7.7.49</ecNumber>
    </recommendedName>
</protein>
<accession>A0AAE1K659</accession>
<feature type="coiled-coil region" evidence="8">
    <location>
        <begin position="31"/>
        <end position="61"/>
    </location>
</feature>
<dbReference type="FunFam" id="3.30.70.270:FF:000020">
    <property type="entry name" value="Transposon Tf2-6 polyprotein-like Protein"/>
    <property type="match status" value="1"/>
</dbReference>
<evidence type="ECO:0000256" key="4">
    <source>
        <dbReference type="ARBA" id="ARBA00022722"/>
    </source>
</evidence>
<evidence type="ECO:0000256" key="8">
    <source>
        <dbReference type="SAM" id="Coils"/>
    </source>
</evidence>
<keyword evidence="8" id="KW-0175">Coiled coil</keyword>
<dbReference type="InterPro" id="IPR043502">
    <property type="entry name" value="DNA/RNA_pol_sf"/>
</dbReference>
<dbReference type="Gene3D" id="3.30.420.10">
    <property type="entry name" value="Ribonuclease H-like superfamily/Ribonuclease H"/>
    <property type="match status" value="1"/>
</dbReference>
<keyword evidence="3" id="KW-0548">Nucleotidyltransferase</keyword>
<evidence type="ECO:0000256" key="3">
    <source>
        <dbReference type="ARBA" id="ARBA00022695"/>
    </source>
</evidence>
<keyword evidence="7" id="KW-0695">RNA-directed DNA polymerase</keyword>
<dbReference type="InterPro" id="IPR041373">
    <property type="entry name" value="RT_RNaseH"/>
</dbReference>
<dbReference type="GO" id="GO:0003676">
    <property type="term" value="F:nucleic acid binding"/>
    <property type="evidence" value="ECO:0007669"/>
    <property type="project" value="InterPro"/>
</dbReference>
<evidence type="ECO:0000256" key="2">
    <source>
        <dbReference type="ARBA" id="ARBA00022679"/>
    </source>
</evidence>
<dbReference type="GO" id="GO:0042575">
    <property type="term" value="C:DNA polymerase complex"/>
    <property type="evidence" value="ECO:0007669"/>
    <property type="project" value="UniProtKB-ARBA"/>
</dbReference>
<dbReference type="CDD" id="cd01647">
    <property type="entry name" value="RT_LTR"/>
    <property type="match status" value="1"/>
</dbReference>
<dbReference type="CDD" id="cd09274">
    <property type="entry name" value="RNase_HI_RT_Ty3"/>
    <property type="match status" value="1"/>
</dbReference>
<feature type="domain" description="Integrase catalytic" evidence="10">
    <location>
        <begin position="87"/>
        <end position="273"/>
    </location>
</feature>
<sequence>MSSFEQLKSQAEALGLKGEEIGRYVIQQQAFDREERAMKRREEQEEKEQQRKLELAKLEADKEIELARIAATAKSPSSASGGECADRPRLPAYNDGEDFSSYLTRFERIAELLKVDKEAYAIRLGSLLSGKVAKIYSSLPSEIITDYDLLKRSLLRNLGKTPDGFRLDFRSCKIQPGIPREILSDRGTQFTSHLMAELHKLLGVKPQFTTPFHPSGNGRVERLHGPLKAILRKLCCEKPKEWHRYIIPTLFALREMPSDRTGFSAFDLLYGRSVRGPLTVLKDLWEDHNLQEADRTSLQYIIELREKLSECALLAAQEADVSEPENISTPDKLSELNDPHDLVPCLSPASIPNSETSSLPRVNQSLTWDERATLEDLLFNFPDVFSEIPGCTNTLQHDIQLTSTNRIKAKNYPVPIHLRPYFQEEVDTLLHLGIIQPSSSPHCSPVVMVRKSDRSYRMAIDYRLLNAVTVFDAEPTCSVESDLYKFTGAKYFSELDLTKAYYQITLTDRARPLTAFSTHRGLMEFCRLPFGLVTACSTYIRLMRIVLSELPNVCFYFDNIFIYSTDWPTHLSALTSVLDRLRQHKLTAKPAKCRFGFESLKYLGFEIDGIHLRPLLDKTEALLQVNPPTTKKGLRSFLGMVSFYRCFLPMVSECSGPLSDLLKKSQHEPLQWSEDLLSRFDHLKRALSSHPILRLPDASQPFVLRTDASQHGLGAVLLQYFDGQPHPVAYASRKLLDRERKYSTIEREALAIVFGVAKFDYYLRGKEFILETDHKPLVYLKTSKCSNDRLMRWALRLQDYPFRVVHIAGRDNVGADLLSRSP</sequence>
<reference evidence="11" key="1">
    <citation type="submission" date="2023-10" db="EMBL/GenBank/DDBJ databases">
        <title>Genome assemblies of two species of porcelain crab, Petrolisthes cinctipes and Petrolisthes manimaculis (Anomura: Porcellanidae).</title>
        <authorList>
            <person name="Angst P."/>
        </authorList>
    </citation>
    <scope>NUCLEOTIDE SEQUENCE</scope>
    <source>
        <strain evidence="11">PB745_01</strain>
        <tissue evidence="11">Gill</tissue>
    </source>
</reference>
<dbReference type="Pfam" id="PF00078">
    <property type="entry name" value="RVT_1"/>
    <property type="match status" value="1"/>
</dbReference>
<dbReference type="InterPro" id="IPR000477">
    <property type="entry name" value="RT_dom"/>
</dbReference>
<dbReference type="AlphaFoldDB" id="A0AAE1K659"/>
<dbReference type="GO" id="GO:0016787">
    <property type="term" value="F:hydrolase activity"/>
    <property type="evidence" value="ECO:0007669"/>
    <property type="project" value="UniProtKB-KW"/>
</dbReference>
<dbReference type="EMBL" id="JAWQEG010003964">
    <property type="protein sequence ID" value="KAK3863695.1"/>
    <property type="molecule type" value="Genomic_DNA"/>
</dbReference>
<dbReference type="PANTHER" id="PTHR37984:SF5">
    <property type="entry name" value="PROTEIN NYNRIN-LIKE"/>
    <property type="match status" value="1"/>
</dbReference>
<gene>
    <name evidence="11" type="ORF">Pcinc_030559</name>
</gene>
<feature type="domain" description="Reverse transcriptase" evidence="9">
    <location>
        <begin position="430"/>
        <end position="607"/>
    </location>
</feature>
<keyword evidence="4" id="KW-0540">Nuclease</keyword>
<dbReference type="Gene3D" id="3.10.10.10">
    <property type="entry name" value="HIV Type 1 Reverse Transcriptase, subunit A, domain 1"/>
    <property type="match status" value="1"/>
</dbReference>
<dbReference type="GO" id="GO:0004519">
    <property type="term" value="F:endonuclease activity"/>
    <property type="evidence" value="ECO:0007669"/>
    <property type="project" value="UniProtKB-KW"/>
</dbReference>
<dbReference type="Proteomes" id="UP001286313">
    <property type="component" value="Unassembled WGS sequence"/>
</dbReference>
<dbReference type="Gene3D" id="3.30.70.270">
    <property type="match status" value="2"/>
</dbReference>
<dbReference type="InterPro" id="IPR043128">
    <property type="entry name" value="Rev_trsase/Diguanyl_cyclase"/>
</dbReference>
<name>A0AAE1K659_PETCI</name>
<dbReference type="FunFam" id="3.10.20.370:FF:000001">
    <property type="entry name" value="Retrovirus-related Pol polyprotein from transposon 17.6-like protein"/>
    <property type="match status" value="1"/>
</dbReference>
<dbReference type="Pfam" id="PF17917">
    <property type="entry name" value="RT_RNaseH"/>
    <property type="match status" value="1"/>
</dbReference>
<dbReference type="GO" id="GO:0015074">
    <property type="term" value="P:DNA integration"/>
    <property type="evidence" value="ECO:0007669"/>
    <property type="project" value="InterPro"/>
</dbReference>
<evidence type="ECO:0000313" key="11">
    <source>
        <dbReference type="EMBL" id="KAK3863695.1"/>
    </source>
</evidence>
<dbReference type="PROSITE" id="PS50994">
    <property type="entry name" value="INTEGRASE"/>
    <property type="match status" value="1"/>
</dbReference>
<dbReference type="InterPro" id="IPR012337">
    <property type="entry name" value="RNaseH-like_sf"/>
</dbReference>
<evidence type="ECO:0000259" key="9">
    <source>
        <dbReference type="PROSITE" id="PS50878"/>
    </source>
</evidence>
<evidence type="ECO:0000313" key="12">
    <source>
        <dbReference type="Proteomes" id="UP001286313"/>
    </source>
</evidence>
<dbReference type="SUPFAM" id="SSF53098">
    <property type="entry name" value="Ribonuclease H-like"/>
    <property type="match status" value="1"/>
</dbReference>
<dbReference type="EC" id="2.7.7.49" evidence="1"/>
<keyword evidence="2" id="KW-0808">Transferase</keyword>
<evidence type="ECO:0000256" key="7">
    <source>
        <dbReference type="ARBA" id="ARBA00022918"/>
    </source>
</evidence>
<dbReference type="InterPro" id="IPR001584">
    <property type="entry name" value="Integrase_cat-core"/>
</dbReference>
<organism evidence="11 12">
    <name type="scientific">Petrolisthes cinctipes</name>
    <name type="common">Flat porcelain crab</name>
    <dbReference type="NCBI Taxonomy" id="88211"/>
    <lineage>
        <taxon>Eukaryota</taxon>
        <taxon>Metazoa</taxon>
        <taxon>Ecdysozoa</taxon>
        <taxon>Arthropoda</taxon>
        <taxon>Crustacea</taxon>
        <taxon>Multicrustacea</taxon>
        <taxon>Malacostraca</taxon>
        <taxon>Eumalacostraca</taxon>
        <taxon>Eucarida</taxon>
        <taxon>Decapoda</taxon>
        <taxon>Pleocyemata</taxon>
        <taxon>Anomura</taxon>
        <taxon>Galatheoidea</taxon>
        <taxon>Porcellanidae</taxon>
        <taxon>Petrolisthes</taxon>
    </lineage>
</organism>
<proteinExistence type="predicted"/>
<dbReference type="PANTHER" id="PTHR37984">
    <property type="entry name" value="PROTEIN CBG26694"/>
    <property type="match status" value="1"/>
</dbReference>
<keyword evidence="6" id="KW-0378">Hydrolase</keyword>
<dbReference type="PROSITE" id="PS50878">
    <property type="entry name" value="RT_POL"/>
    <property type="match status" value="1"/>
</dbReference>
<dbReference type="SUPFAM" id="SSF56672">
    <property type="entry name" value="DNA/RNA polymerases"/>
    <property type="match status" value="1"/>
</dbReference>
<keyword evidence="5" id="KW-0255">Endonuclease</keyword>
<dbReference type="InterPro" id="IPR036397">
    <property type="entry name" value="RNaseH_sf"/>
</dbReference>
<dbReference type="Gene3D" id="3.10.20.370">
    <property type="match status" value="1"/>
</dbReference>